<dbReference type="GO" id="GO:0016052">
    <property type="term" value="P:carbohydrate catabolic process"/>
    <property type="evidence" value="ECO:0007669"/>
    <property type="project" value="TreeGrafter"/>
</dbReference>
<dbReference type="EMBL" id="GG745547">
    <property type="protein sequence ID" value="EFD93067.1"/>
    <property type="molecule type" value="Genomic_DNA"/>
</dbReference>
<dbReference type="UniPathway" id="UPA00002">
    <property type="reaction ID" value="UER00468"/>
</dbReference>
<evidence type="ECO:0000313" key="8">
    <source>
        <dbReference type="Proteomes" id="UP000009376"/>
    </source>
</evidence>
<feature type="active site" description="Schiff-base intermediate with acetaldehyde" evidence="6">
    <location>
        <position position="160"/>
    </location>
</feature>
<dbReference type="InterPro" id="IPR002915">
    <property type="entry name" value="DeoC/FbaB/LacD_aldolase"/>
</dbReference>
<dbReference type="PIRSF" id="PIRSF001357">
    <property type="entry name" value="DeoC"/>
    <property type="match status" value="1"/>
</dbReference>
<dbReference type="InterPro" id="IPR013785">
    <property type="entry name" value="Aldolase_TIM"/>
</dbReference>
<evidence type="ECO:0000256" key="4">
    <source>
        <dbReference type="ARBA" id="ARBA00023270"/>
    </source>
</evidence>
<proteinExistence type="inferred from homology"/>
<evidence type="ECO:0000256" key="1">
    <source>
        <dbReference type="ARBA" id="ARBA00010936"/>
    </source>
</evidence>
<protein>
    <recommendedName>
        <fullName evidence="6">Deoxyribose-phosphate aldolase</fullName>
        <shortName evidence="6">DERA</shortName>
        <ecNumber evidence="6">4.1.2.4</ecNumber>
    </recommendedName>
    <alternativeName>
        <fullName evidence="6">2-deoxy-D-ribose 5-phosphate aldolase</fullName>
    </alternativeName>
    <alternativeName>
        <fullName evidence="6">Phosphodeoxyriboaldolase</fullName>
        <shortName evidence="6">Deoxyriboaldolase</shortName>
    </alternativeName>
</protein>
<dbReference type="GO" id="GO:0006018">
    <property type="term" value="P:2-deoxyribose 1-phosphate catabolic process"/>
    <property type="evidence" value="ECO:0007669"/>
    <property type="project" value="UniProtKB-UniRule"/>
</dbReference>
<keyword evidence="2 6" id="KW-0963">Cytoplasm</keyword>
<dbReference type="PANTHER" id="PTHR10889">
    <property type="entry name" value="DEOXYRIBOSE-PHOSPHATE ALDOLASE"/>
    <property type="match status" value="1"/>
</dbReference>
<comment type="catalytic activity">
    <reaction evidence="5 6">
        <text>2-deoxy-D-ribose 5-phosphate = D-glyceraldehyde 3-phosphate + acetaldehyde</text>
        <dbReference type="Rhea" id="RHEA:12821"/>
        <dbReference type="ChEBI" id="CHEBI:15343"/>
        <dbReference type="ChEBI" id="CHEBI:59776"/>
        <dbReference type="ChEBI" id="CHEBI:62877"/>
        <dbReference type="EC" id="4.1.2.4"/>
    </reaction>
</comment>
<keyword evidence="3 6" id="KW-0456">Lyase</keyword>
<comment type="similarity">
    <text evidence="1 6">Belongs to the DeoC/FbaB aldolase family. DeoC type 1 subfamily.</text>
</comment>
<organism evidence="7 8">
    <name type="scientific">Candidatus Parvarchaeum acidophilus ARMAN-5</name>
    <dbReference type="NCBI Taxonomy" id="662762"/>
    <lineage>
        <taxon>Archaea</taxon>
        <taxon>Candidatus Parvarchaeota</taxon>
        <taxon>Candidatus Parvarchaeum</taxon>
    </lineage>
</organism>
<feature type="active site" description="Proton donor/acceptor" evidence="6">
    <location>
        <position position="96"/>
    </location>
</feature>
<dbReference type="SMART" id="SM01133">
    <property type="entry name" value="DeoC"/>
    <property type="match status" value="1"/>
</dbReference>
<keyword evidence="4 6" id="KW-0704">Schiff base</keyword>
<evidence type="ECO:0000256" key="5">
    <source>
        <dbReference type="ARBA" id="ARBA00048791"/>
    </source>
</evidence>
<dbReference type="NCBIfam" id="TIGR00126">
    <property type="entry name" value="deoC"/>
    <property type="match status" value="1"/>
</dbReference>
<evidence type="ECO:0000313" key="7">
    <source>
        <dbReference type="EMBL" id="EFD93067.1"/>
    </source>
</evidence>
<dbReference type="InterPro" id="IPR028581">
    <property type="entry name" value="DeoC_typeI"/>
</dbReference>
<feature type="active site" description="Proton donor/acceptor" evidence="6">
    <location>
        <position position="202"/>
    </location>
</feature>
<dbReference type="GO" id="GO:0009264">
    <property type="term" value="P:deoxyribonucleotide catabolic process"/>
    <property type="evidence" value="ECO:0007669"/>
    <property type="project" value="UniProtKB-UniRule"/>
</dbReference>
<reference evidence="7 8" key="1">
    <citation type="journal article" date="2010" name="Proc. Natl. Acad. Sci. U.S.A.">
        <title>Enigmatic, ultrasmall, uncultivated Archaea.</title>
        <authorList>
            <person name="Baker B.J."/>
            <person name="Comolli L.R."/>
            <person name="Dick G.J."/>
            <person name="Hauser L.J."/>
            <person name="Hyatt D."/>
            <person name="Dill B.D."/>
            <person name="Land M.L."/>
            <person name="Verberkmoes N.C."/>
            <person name="Hettich R.L."/>
            <person name="Banfield J.F."/>
        </authorList>
    </citation>
    <scope>NUCLEOTIDE SEQUENCE [LARGE SCALE GENOMIC DNA]</scope>
</reference>
<name>D6GUS7_PARA5</name>
<dbReference type="HAMAP" id="MF_00114">
    <property type="entry name" value="DeoC_type1"/>
    <property type="match status" value="1"/>
</dbReference>
<dbReference type="GO" id="GO:0004139">
    <property type="term" value="F:deoxyribose-phosphate aldolase activity"/>
    <property type="evidence" value="ECO:0007669"/>
    <property type="project" value="UniProtKB-UniRule"/>
</dbReference>
<comment type="pathway">
    <text evidence="6">Carbohydrate degradation; 2-deoxy-D-ribose 1-phosphate degradation; D-glyceraldehyde 3-phosphate and acetaldehyde from 2-deoxy-alpha-D-ribose 1-phosphate: step 2/2.</text>
</comment>
<dbReference type="PANTHER" id="PTHR10889:SF1">
    <property type="entry name" value="DEOXYRIBOSE-PHOSPHATE ALDOLASE"/>
    <property type="match status" value="1"/>
</dbReference>
<evidence type="ECO:0000256" key="6">
    <source>
        <dbReference type="HAMAP-Rule" id="MF_00114"/>
    </source>
</evidence>
<dbReference type="EC" id="4.1.2.4" evidence="6"/>
<evidence type="ECO:0000256" key="2">
    <source>
        <dbReference type="ARBA" id="ARBA00022490"/>
    </source>
</evidence>
<dbReference type="Proteomes" id="UP000009376">
    <property type="component" value="Unassembled WGS sequence"/>
</dbReference>
<dbReference type="Pfam" id="PF01791">
    <property type="entry name" value="DeoC"/>
    <property type="match status" value="1"/>
</dbReference>
<gene>
    <name evidence="6" type="primary">deoC</name>
    <name evidence="7" type="ORF">BJBARM5_0223</name>
</gene>
<accession>D6GUS7</accession>
<sequence length="247" mass="27900">MEQNEIDKIMGVVDHTLLKPYASEKEIKKFLDEAMTLKTYSVCIHPLYAKTARNYLIKKGYSQKIAVTMDFPMGVFPTIARVKMLKSLLKNIDEADFVVQVGYIKSKKFNAVKKDIDKLVDVAHQNGKIIKFIVEDAYTSKEEKEKLYEIVCTSKADFIKTSTGFAEKEYAESIGNRIGATAENVKFMAETIKRVNSNIGIKASGGIHSYAQIKELLESSGKTLDPKQFRLGMSSTKKIYDELKNIK</sequence>
<evidence type="ECO:0000256" key="3">
    <source>
        <dbReference type="ARBA" id="ARBA00023239"/>
    </source>
</evidence>
<dbReference type="AlphaFoldDB" id="D6GUS7"/>
<dbReference type="Gene3D" id="3.20.20.70">
    <property type="entry name" value="Aldolase class I"/>
    <property type="match status" value="1"/>
</dbReference>
<dbReference type="GO" id="GO:0005737">
    <property type="term" value="C:cytoplasm"/>
    <property type="evidence" value="ECO:0007669"/>
    <property type="project" value="UniProtKB-SubCell"/>
</dbReference>
<comment type="subcellular location">
    <subcellularLocation>
        <location evidence="6">Cytoplasm</location>
    </subcellularLocation>
</comment>
<comment type="function">
    <text evidence="6">Catalyzes a reversible aldol reaction between acetaldehyde and D-glyceraldehyde 3-phosphate to generate 2-deoxy-D-ribose 5-phosphate.</text>
</comment>
<dbReference type="SUPFAM" id="SSF51569">
    <property type="entry name" value="Aldolase"/>
    <property type="match status" value="1"/>
</dbReference>
<dbReference type="InterPro" id="IPR011343">
    <property type="entry name" value="DeoC"/>
</dbReference>